<dbReference type="PANTHER" id="PTHR43053">
    <property type="entry name" value="GLYCOSIDASE FAMILY 31"/>
    <property type="match status" value="1"/>
</dbReference>
<dbReference type="Pfam" id="PF16875">
    <property type="entry name" value="Glyco_hydro_36N"/>
    <property type="match status" value="1"/>
</dbReference>
<feature type="domain" description="Glycosyl hydrolase family 36 N-terminal" evidence="8">
    <location>
        <begin position="24"/>
        <end position="259"/>
    </location>
</feature>
<dbReference type="Pfam" id="PF02065">
    <property type="entry name" value="Melibiase"/>
    <property type="match status" value="1"/>
</dbReference>
<protein>
    <recommendedName>
        <fullName evidence="2 5">Alpha-galactosidase</fullName>
        <ecNumber evidence="2 5">3.2.1.22</ecNumber>
    </recommendedName>
</protein>
<sequence>MSSEFVYLRAGGTGVIVSLAEARLPRILYWGEDLGAIDAAEVATIARAALPAVGDSPVTYAQPIPVLGQLSEGWMGRPGLVGDSAGRRWAAKFAHVEARTVSTAEAETLIADATDPEYGLTLRIEIELLHASGLIRQRATLTNATEETFRVDGLELALPVPQAATEILDLTGRWSLERVPQRREFHVGEWARTSRGGKPGLEHTLLIAAGEAGFGFRSGRVWATHLGWSGNQTLVAERTPADVRRLAASEVLASGEVELARDASYTTPWQYGSWGEGLDELSARFHRHLRALPAYPHSPRPVIVNTWEAVYFEQDLDTLIAFAEESAKIGAERFVVDDGWFLGRRDDTTSLGDWIVDPAVWPTGIEPLVDRVEELGMDFGLWFEPEMINLDSELAREHPEWIFDAGHGVGLPSRHQHVLDLGNPEAYALVLERISALITALRIAYVKWDHNRYLLDAGHANDGRPGLRAQTLAAYALMDELAARHPGLEIESCASGGGRIDLGVLERTQRVWPSDCNDPHERLEIQRWTSLVVPPELQGTHIGAEESHTTHRSHPLGYRGEKALWGHLGVETNLLTADAETKRGVAAWIDFHKAHRALLHGGTVVHADLSEPAARFEGVVSPARDEALYAFSITERPRTWPVGRIGFPGLDDAVRYTVSAVYPDGTRPSGVQPPWMEEGVTLSGKSLRLVGLESPSLDPDRSVLFHVVAVSDSDVSDGAGR</sequence>
<evidence type="ECO:0000259" key="8">
    <source>
        <dbReference type="Pfam" id="PF16875"/>
    </source>
</evidence>
<dbReference type="AlphaFoldDB" id="A0A3L7AS38"/>
<feature type="binding site" evidence="7">
    <location>
        <begin position="337"/>
        <end position="338"/>
    </location>
    <ligand>
        <name>substrate</name>
    </ligand>
</feature>
<dbReference type="PANTHER" id="PTHR43053:SF3">
    <property type="entry name" value="ALPHA-GALACTOSIDASE C-RELATED"/>
    <property type="match status" value="1"/>
</dbReference>
<dbReference type="InterPro" id="IPR017853">
    <property type="entry name" value="GH"/>
</dbReference>
<dbReference type="Gene3D" id="2.70.98.60">
    <property type="entry name" value="alpha-galactosidase from lactobacil brevis"/>
    <property type="match status" value="1"/>
</dbReference>
<dbReference type="SUPFAM" id="SSF51445">
    <property type="entry name" value="(Trans)glycosidases"/>
    <property type="match status" value="1"/>
</dbReference>
<dbReference type="EC" id="3.2.1.22" evidence="2 5"/>
<dbReference type="GO" id="GO:0016052">
    <property type="term" value="P:carbohydrate catabolic process"/>
    <property type="evidence" value="ECO:0007669"/>
    <property type="project" value="InterPro"/>
</dbReference>
<reference evidence="9 10" key="1">
    <citation type="submission" date="2018-10" db="EMBL/GenBank/DDBJ databases">
        <authorList>
            <person name="Li J."/>
        </authorList>
    </citation>
    <scope>NUCLEOTIDE SEQUENCE [LARGE SCALE GENOMIC DNA]</scope>
    <source>
        <strain evidence="9 10">JCM 11654</strain>
    </source>
</reference>
<comment type="catalytic activity">
    <reaction evidence="1 5">
        <text>Hydrolysis of terminal, non-reducing alpha-D-galactose residues in alpha-D-galactosides, including galactose oligosaccharides, galactomannans and galactolipids.</text>
        <dbReference type="EC" id="3.2.1.22"/>
    </reaction>
</comment>
<evidence type="ECO:0000313" key="9">
    <source>
        <dbReference type="EMBL" id="RLP83246.1"/>
    </source>
</evidence>
<evidence type="ECO:0000256" key="5">
    <source>
        <dbReference type="PIRNR" id="PIRNR005536"/>
    </source>
</evidence>
<dbReference type="InterPro" id="IPR038417">
    <property type="entry name" value="Alpga-gal_N_sf"/>
</dbReference>
<dbReference type="InterPro" id="IPR031704">
    <property type="entry name" value="Glyco_hydro_36_N"/>
</dbReference>
<evidence type="ECO:0000256" key="7">
    <source>
        <dbReference type="PIRSR" id="PIRSR005536-2"/>
    </source>
</evidence>
<dbReference type="InterPro" id="IPR002252">
    <property type="entry name" value="Glyco_hydro_36"/>
</dbReference>
<dbReference type="InterPro" id="IPR050985">
    <property type="entry name" value="Alpha-glycosidase_related"/>
</dbReference>
<evidence type="ECO:0000256" key="6">
    <source>
        <dbReference type="PIRSR" id="PIRSR005536-1"/>
    </source>
</evidence>
<dbReference type="OrthoDB" id="9758822at2"/>
<keyword evidence="4 5" id="KW-0326">Glycosidase</keyword>
<keyword evidence="10" id="KW-1185">Reference proteome</keyword>
<dbReference type="GO" id="GO:0004557">
    <property type="term" value="F:alpha-galactosidase activity"/>
    <property type="evidence" value="ECO:0007669"/>
    <property type="project" value="UniProtKB-UniRule"/>
</dbReference>
<comment type="caution">
    <text evidence="9">The sequence shown here is derived from an EMBL/GenBank/DDBJ whole genome shotgun (WGS) entry which is preliminary data.</text>
</comment>
<evidence type="ECO:0000256" key="3">
    <source>
        <dbReference type="ARBA" id="ARBA00022801"/>
    </source>
</evidence>
<dbReference type="CDD" id="cd14791">
    <property type="entry name" value="GH36"/>
    <property type="match status" value="1"/>
</dbReference>
<feature type="binding site" evidence="7">
    <location>
        <position position="493"/>
    </location>
    <ligand>
        <name>substrate</name>
    </ligand>
</feature>
<feature type="active site" description="Nucleophile" evidence="6">
    <location>
        <position position="449"/>
    </location>
</feature>
<evidence type="ECO:0000256" key="4">
    <source>
        <dbReference type="ARBA" id="ARBA00023295"/>
    </source>
</evidence>
<comment type="similarity">
    <text evidence="5">Belongs to the glycosyl hydrolase.</text>
</comment>
<dbReference type="InterPro" id="IPR013785">
    <property type="entry name" value="Aldolase_TIM"/>
</dbReference>
<organism evidence="9 10">
    <name type="scientific">Mycetocola lacteus</name>
    <dbReference type="NCBI Taxonomy" id="76637"/>
    <lineage>
        <taxon>Bacteria</taxon>
        <taxon>Bacillati</taxon>
        <taxon>Actinomycetota</taxon>
        <taxon>Actinomycetes</taxon>
        <taxon>Micrococcales</taxon>
        <taxon>Microbacteriaceae</taxon>
        <taxon>Mycetocola</taxon>
    </lineage>
</organism>
<evidence type="ECO:0000256" key="1">
    <source>
        <dbReference type="ARBA" id="ARBA00001255"/>
    </source>
</evidence>
<gene>
    <name evidence="9" type="ORF">D9V34_08440</name>
</gene>
<dbReference type="FunFam" id="3.20.20.70:FF:000118">
    <property type="entry name" value="Alpha-galactosidase"/>
    <property type="match status" value="1"/>
</dbReference>
<feature type="binding site" evidence="7">
    <location>
        <position position="515"/>
    </location>
    <ligand>
        <name>substrate</name>
    </ligand>
</feature>
<evidence type="ECO:0000313" key="10">
    <source>
        <dbReference type="Proteomes" id="UP000269438"/>
    </source>
</evidence>
<dbReference type="PIRSF" id="PIRSF005536">
    <property type="entry name" value="Agal"/>
    <property type="match status" value="1"/>
</dbReference>
<dbReference type="PRINTS" id="PR00743">
    <property type="entry name" value="GLHYDRLASE36"/>
</dbReference>
<feature type="active site" description="Proton donor" evidence="6">
    <location>
        <position position="515"/>
    </location>
</feature>
<accession>A0A3L7AS38</accession>
<evidence type="ECO:0000256" key="2">
    <source>
        <dbReference type="ARBA" id="ARBA00012755"/>
    </source>
</evidence>
<dbReference type="RefSeq" id="WP_121688372.1">
    <property type="nucleotide sequence ID" value="NZ_RCUY01000005.1"/>
</dbReference>
<dbReference type="Proteomes" id="UP000269438">
    <property type="component" value="Unassembled WGS sequence"/>
</dbReference>
<keyword evidence="3 5" id="KW-0378">Hydrolase</keyword>
<feature type="binding site" evidence="7">
    <location>
        <position position="414"/>
    </location>
    <ligand>
        <name>substrate</name>
    </ligand>
</feature>
<dbReference type="EMBL" id="RCUY01000005">
    <property type="protein sequence ID" value="RLP83246.1"/>
    <property type="molecule type" value="Genomic_DNA"/>
</dbReference>
<proteinExistence type="inferred from homology"/>
<feature type="binding site" evidence="7">
    <location>
        <position position="174"/>
    </location>
    <ligand>
        <name>substrate</name>
    </ligand>
</feature>
<feature type="binding site" evidence="7">
    <location>
        <begin position="447"/>
        <end position="451"/>
    </location>
    <ligand>
        <name>substrate</name>
    </ligand>
</feature>
<name>A0A3L7AS38_9MICO</name>
<dbReference type="Gene3D" id="3.20.20.70">
    <property type="entry name" value="Aldolase class I"/>
    <property type="match status" value="1"/>
</dbReference>